<dbReference type="KEGG" id="arev:RVR_2664"/>
<dbReference type="Proteomes" id="UP000595703">
    <property type="component" value="Chromosome"/>
</dbReference>
<dbReference type="PANTHER" id="PTHR47691:SF3">
    <property type="entry name" value="HTH-TYPE TRANSCRIPTIONAL REGULATOR RV0890C-RELATED"/>
    <property type="match status" value="1"/>
</dbReference>
<dbReference type="Gene3D" id="3.40.50.300">
    <property type="entry name" value="P-loop containing nucleotide triphosphate hydrolases"/>
    <property type="match status" value="1"/>
</dbReference>
<feature type="compositionally biased region" description="Low complexity" evidence="5">
    <location>
        <begin position="250"/>
        <end position="265"/>
    </location>
</feature>
<evidence type="ECO:0000256" key="1">
    <source>
        <dbReference type="ARBA" id="ARBA00005820"/>
    </source>
</evidence>
<feature type="domain" description="OmpR/PhoB-type" evidence="6">
    <location>
        <begin position="1"/>
        <end position="97"/>
    </location>
</feature>
<dbReference type="PANTHER" id="PTHR47691">
    <property type="entry name" value="REGULATOR-RELATED"/>
    <property type="match status" value="1"/>
</dbReference>
<dbReference type="InterPro" id="IPR005158">
    <property type="entry name" value="BTAD"/>
</dbReference>
<evidence type="ECO:0000313" key="8">
    <source>
        <dbReference type="Proteomes" id="UP000595703"/>
    </source>
</evidence>
<evidence type="ECO:0000256" key="5">
    <source>
        <dbReference type="SAM" id="MobiDB-lite"/>
    </source>
</evidence>
<comment type="similarity">
    <text evidence="1">Belongs to the AfsR/DnrI/RedD regulatory family.</text>
</comment>
<dbReference type="Gene3D" id="1.25.40.10">
    <property type="entry name" value="Tetratricopeptide repeat domain"/>
    <property type="match status" value="3"/>
</dbReference>
<accession>A0A7U3UQX0</accession>
<dbReference type="GO" id="GO:0000160">
    <property type="term" value="P:phosphorelay signal transduction system"/>
    <property type="evidence" value="ECO:0007669"/>
    <property type="project" value="UniProtKB-KW"/>
</dbReference>
<dbReference type="RefSeq" id="WP_202233419.1">
    <property type="nucleotide sequence ID" value="NZ_AP018365.1"/>
</dbReference>
<dbReference type="InterPro" id="IPR036388">
    <property type="entry name" value="WH-like_DNA-bd_sf"/>
</dbReference>
<organism evidence="7 8">
    <name type="scientific">Actinacidiphila reveromycinica</name>
    <dbReference type="NCBI Taxonomy" id="659352"/>
    <lineage>
        <taxon>Bacteria</taxon>
        <taxon>Bacillati</taxon>
        <taxon>Actinomycetota</taxon>
        <taxon>Actinomycetes</taxon>
        <taxon>Kitasatosporales</taxon>
        <taxon>Streptomycetaceae</taxon>
        <taxon>Actinacidiphila</taxon>
    </lineage>
</organism>
<dbReference type="SUPFAM" id="SSF46894">
    <property type="entry name" value="C-terminal effector domain of the bipartite response regulators"/>
    <property type="match status" value="1"/>
</dbReference>
<dbReference type="Pfam" id="PF13191">
    <property type="entry name" value="AAA_16"/>
    <property type="match status" value="1"/>
</dbReference>
<keyword evidence="2" id="KW-0902">Two-component regulatory system</keyword>
<dbReference type="SMART" id="SM00862">
    <property type="entry name" value="Trans_reg_C"/>
    <property type="match status" value="1"/>
</dbReference>
<evidence type="ECO:0000259" key="6">
    <source>
        <dbReference type="PROSITE" id="PS51755"/>
    </source>
</evidence>
<gene>
    <name evidence="7" type="ORF">RVR_2664</name>
</gene>
<dbReference type="GO" id="GO:0003677">
    <property type="term" value="F:DNA binding"/>
    <property type="evidence" value="ECO:0007669"/>
    <property type="project" value="UniProtKB-UniRule"/>
</dbReference>
<dbReference type="Pfam" id="PF13424">
    <property type="entry name" value="TPR_12"/>
    <property type="match status" value="3"/>
</dbReference>
<evidence type="ECO:0000256" key="3">
    <source>
        <dbReference type="ARBA" id="ARBA00023125"/>
    </source>
</evidence>
<keyword evidence="3 4" id="KW-0238">DNA-binding</keyword>
<dbReference type="EMBL" id="AP018365">
    <property type="protein sequence ID" value="BBA97087.1"/>
    <property type="molecule type" value="Genomic_DNA"/>
</dbReference>
<dbReference type="Gene3D" id="1.10.10.10">
    <property type="entry name" value="Winged helix-like DNA-binding domain superfamily/Winged helix DNA-binding domain"/>
    <property type="match status" value="1"/>
</dbReference>
<dbReference type="Pfam" id="PF00486">
    <property type="entry name" value="Trans_reg_C"/>
    <property type="match status" value="1"/>
</dbReference>
<evidence type="ECO:0000256" key="4">
    <source>
        <dbReference type="PROSITE-ProRule" id="PRU01091"/>
    </source>
</evidence>
<dbReference type="Pfam" id="PF03704">
    <property type="entry name" value="BTAD"/>
    <property type="match status" value="1"/>
</dbReference>
<dbReference type="InterPro" id="IPR027417">
    <property type="entry name" value="P-loop_NTPase"/>
</dbReference>
<dbReference type="SMART" id="SM00028">
    <property type="entry name" value="TPR"/>
    <property type="match status" value="8"/>
</dbReference>
<reference evidence="7 8" key="3">
    <citation type="journal article" date="2011" name="Nat. Chem. Biol.">
        <title>Reveromycin A biosynthesis uses RevG and RevJ for stereospecific spiroacetal formation.</title>
        <authorList>
            <person name="Takahashi S."/>
            <person name="Toyoda A."/>
            <person name="Sekiyama Y."/>
            <person name="Takagi H."/>
            <person name="Nogawa T."/>
            <person name="Uramoto M."/>
            <person name="Suzuki R."/>
            <person name="Koshino H."/>
            <person name="Kumano T."/>
            <person name="Panthee S."/>
            <person name="Dairi T."/>
            <person name="Ishikawa J."/>
            <person name="Ikeda H."/>
            <person name="Sakaki Y."/>
            <person name="Osada H."/>
        </authorList>
    </citation>
    <scope>NUCLEOTIDE SEQUENCE [LARGE SCALE GENOMIC DNA]</scope>
    <source>
        <strain evidence="7 8">SN-593</strain>
    </source>
</reference>
<feature type="DNA-binding region" description="OmpR/PhoB-type" evidence="4">
    <location>
        <begin position="1"/>
        <end position="97"/>
    </location>
</feature>
<dbReference type="InterPro" id="IPR041664">
    <property type="entry name" value="AAA_16"/>
</dbReference>
<dbReference type="CDD" id="cd15831">
    <property type="entry name" value="BTAD"/>
    <property type="match status" value="1"/>
</dbReference>
<dbReference type="GO" id="GO:0006355">
    <property type="term" value="P:regulation of DNA-templated transcription"/>
    <property type="evidence" value="ECO:0007669"/>
    <property type="project" value="InterPro"/>
</dbReference>
<dbReference type="PROSITE" id="PS51755">
    <property type="entry name" value="OMPR_PHOB"/>
    <property type="match status" value="1"/>
</dbReference>
<reference evidence="7 8" key="1">
    <citation type="journal article" date="2010" name="J. Bacteriol.">
        <title>Biochemical characterization of a novel indole prenyltransferase from Streptomyces sp. SN-593.</title>
        <authorList>
            <person name="Takahashi S."/>
            <person name="Takagi H."/>
            <person name="Toyoda A."/>
            <person name="Uramoto M."/>
            <person name="Nogawa T."/>
            <person name="Ueki M."/>
            <person name="Sakaki Y."/>
            <person name="Osada H."/>
        </authorList>
    </citation>
    <scope>NUCLEOTIDE SEQUENCE [LARGE SCALE GENOMIC DNA]</scope>
    <source>
        <strain evidence="7 8">SN-593</strain>
    </source>
</reference>
<evidence type="ECO:0000256" key="2">
    <source>
        <dbReference type="ARBA" id="ARBA00023012"/>
    </source>
</evidence>
<dbReference type="PRINTS" id="PR00364">
    <property type="entry name" value="DISEASERSIST"/>
</dbReference>
<dbReference type="InterPro" id="IPR016032">
    <property type="entry name" value="Sig_transdc_resp-reg_C-effctor"/>
</dbReference>
<reference evidence="7 8" key="4">
    <citation type="journal article" date="2020" name="Sci. Rep.">
        <title>beta-carboline chemical signals induce reveromycin production through a LuxR family regulator in Streptomyces sp. SN-593.</title>
        <authorList>
            <person name="Panthee S."/>
            <person name="Kito N."/>
            <person name="Hayashi T."/>
            <person name="Shimizu T."/>
            <person name="Ishikawa J."/>
            <person name="Hamamoto H."/>
            <person name="Osada H."/>
            <person name="Takahashi S."/>
        </authorList>
    </citation>
    <scope>NUCLEOTIDE SEQUENCE [LARGE SCALE GENOMIC DNA]</scope>
    <source>
        <strain evidence="7 8">SN-593</strain>
    </source>
</reference>
<dbReference type="SUPFAM" id="SSF48452">
    <property type="entry name" value="TPR-like"/>
    <property type="match status" value="3"/>
</dbReference>
<dbReference type="SMART" id="SM01043">
    <property type="entry name" value="BTAD"/>
    <property type="match status" value="1"/>
</dbReference>
<dbReference type="SUPFAM" id="SSF52540">
    <property type="entry name" value="P-loop containing nucleoside triphosphate hydrolases"/>
    <property type="match status" value="1"/>
</dbReference>
<reference evidence="7 8" key="2">
    <citation type="journal article" date="2011" name="J. Antibiot.">
        <title>Furaquinocins I and J: novel polyketide isoprenoid hybrid compounds from Streptomyces reveromyceticus SN-593.</title>
        <authorList>
            <person name="Panthee S."/>
            <person name="Takahashi S."/>
            <person name="Takagi H."/>
            <person name="Nogawa T."/>
            <person name="Oowada E."/>
            <person name="Uramoto M."/>
            <person name="Osada H."/>
        </authorList>
    </citation>
    <scope>NUCLEOTIDE SEQUENCE [LARGE SCALE GENOMIC DNA]</scope>
    <source>
        <strain evidence="7 8">SN-593</strain>
    </source>
</reference>
<dbReference type="InterPro" id="IPR001867">
    <property type="entry name" value="OmpR/PhoB-type_DNA-bd"/>
</dbReference>
<evidence type="ECO:0000313" key="7">
    <source>
        <dbReference type="EMBL" id="BBA97087.1"/>
    </source>
</evidence>
<protein>
    <submittedName>
        <fullName evidence="7">Putative transcriptional regulator</fullName>
    </submittedName>
</protein>
<sequence length="1039" mass="112096">MEFQIRVLGPVELRAGEHVSALGSTKERTVLAALAWDAGSGVSVDRLVDRVWDEEPPGKPRDALYAYVSRIRRALFAVAGPAAPVIERRTHTYILRADRTAVDLHRYVDLVDRAHAVAHRGEGGEALRLLRQARALRRGEPLAGLPGRWPADVRAAMDEKDVDAAVLEAGIALRMGRFADLAPRLTALAAEHPTNETLVELLAVVLYRTGRAVEAAEKLHHYLGRLVREFGTVPGERLQAVQRGVLGRTLPADLPGPAPGAAAEPADPRPERTGGLPRAIELVGRAAEMRRLTAAFDTPREGADPVVLVAVDGMPGVGKTSLAVHAAHRLRDRYPDGCLFMDLRGGADGGAMSTDDALAELLQQSGVPAARLPQHPEALAAAWHTVMADRRVIVVLDNAAGADQVRRLLPWGSPSLVILTSRHRLTEIPGVRPVTLDVMPPRDAVAMFRRRVGPERAPDTDTTARIVRLCGFLPLAIELVASRFLARPAWSAAELVDTLTRAGSSRVPQIRDGHRDLGRAFEVSYRPLTPLQQMVFRRLGSHPGPETGPHAAAALSGLSVEDTDRALEGLLACHLLEEPTAHRYRLHDLLRDYAQGLAAAEDGPRETRAGVERLVDFYLATADLADRQAYPFRCRIDVDAPRPAPAPWGSRGDPSRWLVTEGPNLLAALAWSGANRPAGDTALLAHVLAGFLDTEGYLTTADTVLRRAVSHWRDTGDRAAYACVLLDLSVVSIHGGRYDDASDAARSALEVARALGDPAIEAEALHQLGISLWPSGRYAQAVACHRAALELRADGPGLQQARSLNGLGIVLLERGDHEGALAVFLDALGKFREVGDQRGEWRTLNNVGEIHAALGDFARADTAYRQALALARHVGSRVDCATLQMNLARTLAATGRPDESLALYEEVLPVLRSVGDRRTEAIALHGLGRTLQSTGRFDESITRHKAALAVAREIGAVHEEAETLRDLGIAEHRVGLLGEAGAHLRESLAIAERIQAPAEETATLLALADLRGDEGRPREAEALRARVRALQAKHRLPGA</sequence>
<name>A0A7U3UQX0_9ACTN</name>
<dbReference type="InterPro" id="IPR019734">
    <property type="entry name" value="TPR_rpt"/>
</dbReference>
<feature type="region of interest" description="Disordered" evidence="5">
    <location>
        <begin position="249"/>
        <end position="275"/>
    </location>
</feature>
<dbReference type="AlphaFoldDB" id="A0A7U3UQX0"/>
<keyword evidence="8" id="KW-1185">Reference proteome</keyword>
<dbReference type="InterPro" id="IPR011990">
    <property type="entry name" value="TPR-like_helical_dom_sf"/>
</dbReference>
<proteinExistence type="inferred from homology"/>